<dbReference type="Proteomes" id="UP000502035">
    <property type="component" value="Chromosome"/>
</dbReference>
<keyword evidence="3" id="KW-1185">Reference proteome</keyword>
<dbReference type="InterPro" id="IPR045596">
    <property type="entry name" value="DUF6459"/>
</dbReference>
<gene>
    <name evidence="2" type="ORF">G7071_09335</name>
</gene>
<dbReference type="EMBL" id="CP049866">
    <property type="protein sequence ID" value="QIK75616.1"/>
    <property type="molecule type" value="Genomic_DNA"/>
</dbReference>
<organism evidence="2 3">
    <name type="scientific">Nocardioides piscis</name>
    <dbReference type="NCBI Taxonomy" id="2714938"/>
    <lineage>
        <taxon>Bacteria</taxon>
        <taxon>Bacillati</taxon>
        <taxon>Actinomycetota</taxon>
        <taxon>Actinomycetes</taxon>
        <taxon>Propionibacteriales</taxon>
        <taxon>Nocardioidaceae</taxon>
        <taxon>Nocardioides</taxon>
    </lineage>
</organism>
<accession>A0A6G7YG19</accession>
<dbReference type="Pfam" id="PF20060">
    <property type="entry name" value="DUF6459"/>
    <property type="match status" value="1"/>
</dbReference>
<feature type="region of interest" description="Disordered" evidence="1">
    <location>
        <begin position="25"/>
        <end position="46"/>
    </location>
</feature>
<evidence type="ECO:0000313" key="2">
    <source>
        <dbReference type="EMBL" id="QIK75616.1"/>
    </source>
</evidence>
<dbReference type="KEGG" id="npi:G7071_09335"/>
<dbReference type="RefSeq" id="WP_166317789.1">
    <property type="nucleotide sequence ID" value="NZ_CP049866.1"/>
</dbReference>
<dbReference type="AlphaFoldDB" id="A0A6G7YG19"/>
<reference evidence="2 3" key="1">
    <citation type="submission" date="2020-03" db="EMBL/GenBank/DDBJ databases">
        <title>Nocardioides sp. nov., isolated from fish.</title>
        <authorList>
            <person name="Hyun D.-W."/>
            <person name="Bae J.-W."/>
        </authorList>
    </citation>
    <scope>NUCLEOTIDE SEQUENCE [LARGE SCALE GENOMIC DNA]</scope>
    <source>
        <strain evidence="2 3">HDW12A</strain>
    </source>
</reference>
<evidence type="ECO:0000256" key="1">
    <source>
        <dbReference type="SAM" id="MobiDB-lite"/>
    </source>
</evidence>
<proteinExistence type="predicted"/>
<evidence type="ECO:0000313" key="3">
    <source>
        <dbReference type="Proteomes" id="UP000502035"/>
    </source>
</evidence>
<sequence>MNAPVIQLRRQVPIASVQGSLALDLTPRLDPPEPPPAGVPTRRGDLVTSDPERRLAIERFVHAYLVRAAEIASGDRPPTQLLRQSSPRIYADLGRRAQLVTAAAGTSPAGGRGRGAVRPVIRSIRTSLVADNALEAAAHLRYGARSRALAGRFEVVGDRWQCVALEWA</sequence>
<protein>
    <submittedName>
        <fullName evidence="2">Uncharacterized protein</fullName>
    </submittedName>
</protein>
<name>A0A6G7YG19_9ACTN</name>